<dbReference type="OrthoDB" id="6144753at2759"/>
<reference evidence="1" key="1">
    <citation type="submission" date="2015-07" db="EMBL/GenBank/DDBJ databases">
        <title>MeaNS - Measles Nucleotide Surveillance Program.</title>
        <authorList>
            <person name="Tran T."/>
            <person name="Druce J."/>
        </authorList>
    </citation>
    <scope>NUCLEOTIDE SEQUENCE</scope>
    <source>
        <strain evidence="1">UCB-OBI-ISO-001</strain>
        <tissue evidence="1">Gonad</tissue>
    </source>
</reference>
<dbReference type="AlphaFoldDB" id="A0A0L8GSF1"/>
<dbReference type="EMBL" id="KQ420540">
    <property type="protein sequence ID" value="KOF79991.1"/>
    <property type="molecule type" value="Genomic_DNA"/>
</dbReference>
<name>A0A0L8GSF1_OCTBM</name>
<evidence type="ECO:0000313" key="1">
    <source>
        <dbReference type="EMBL" id="KOF79991.1"/>
    </source>
</evidence>
<accession>A0A0L8GSF1</accession>
<sequence>MTVTQGVQANNEERFCIALLQVDVLAQNDTSLIFSKSFYEAAVVENAPVGTNILTLPVIYKAKAPLIFGFKNRTDVFRIDER</sequence>
<proteinExistence type="predicted"/>
<gene>
    <name evidence="1" type="ORF">OCBIM_22028634mg</name>
</gene>
<organism evidence="1">
    <name type="scientific">Octopus bimaculoides</name>
    <name type="common">California two-spotted octopus</name>
    <dbReference type="NCBI Taxonomy" id="37653"/>
    <lineage>
        <taxon>Eukaryota</taxon>
        <taxon>Metazoa</taxon>
        <taxon>Spiralia</taxon>
        <taxon>Lophotrochozoa</taxon>
        <taxon>Mollusca</taxon>
        <taxon>Cephalopoda</taxon>
        <taxon>Coleoidea</taxon>
        <taxon>Octopodiformes</taxon>
        <taxon>Octopoda</taxon>
        <taxon>Incirrata</taxon>
        <taxon>Octopodidae</taxon>
        <taxon>Octopus</taxon>
    </lineage>
</organism>
<dbReference type="SUPFAM" id="SSF49313">
    <property type="entry name" value="Cadherin-like"/>
    <property type="match status" value="1"/>
</dbReference>
<dbReference type="InterPro" id="IPR015919">
    <property type="entry name" value="Cadherin-like_sf"/>
</dbReference>
<dbReference type="GO" id="GO:0005509">
    <property type="term" value="F:calcium ion binding"/>
    <property type="evidence" value="ECO:0007669"/>
    <property type="project" value="InterPro"/>
</dbReference>
<dbReference type="GO" id="GO:0016020">
    <property type="term" value="C:membrane"/>
    <property type="evidence" value="ECO:0007669"/>
    <property type="project" value="InterPro"/>
</dbReference>
<protein>
    <submittedName>
        <fullName evidence="1">Uncharacterized protein</fullName>
    </submittedName>
</protein>